<reference evidence="1" key="1">
    <citation type="submission" date="2021-02" db="EMBL/GenBank/DDBJ databases">
        <title>Infant gut strain persistence is associated with maternal origin, phylogeny, and functional potential including surface adhesion and iron acquisition.</title>
        <authorList>
            <person name="Lou Y.C."/>
        </authorList>
    </citation>
    <scope>NUCLEOTIDE SEQUENCE</scope>
    <source>
        <strain evidence="1">L2_039_000G1_dasL2_039_000G1_concoct_11</strain>
    </source>
</reference>
<organism evidence="1 2">
    <name type="scientific">Slackia piriformis</name>
    <dbReference type="NCBI Taxonomy" id="626934"/>
    <lineage>
        <taxon>Bacteria</taxon>
        <taxon>Bacillati</taxon>
        <taxon>Actinomycetota</taxon>
        <taxon>Coriobacteriia</taxon>
        <taxon>Eggerthellales</taxon>
        <taxon>Eggerthellaceae</taxon>
        <taxon>Slackia</taxon>
    </lineage>
</organism>
<gene>
    <name evidence="1" type="ORF">KH142_10130</name>
</gene>
<accession>A0A943V1C2</accession>
<evidence type="ECO:0000313" key="1">
    <source>
        <dbReference type="EMBL" id="MBS6941800.1"/>
    </source>
</evidence>
<comment type="caution">
    <text evidence="1">The sequence shown here is derived from an EMBL/GenBank/DDBJ whole genome shotgun (WGS) entry which is preliminary data.</text>
</comment>
<dbReference type="Proteomes" id="UP000727506">
    <property type="component" value="Unassembled WGS sequence"/>
</dbReference>
<proteinExistence type="predicted"/>
<protein>
    <submittedName>
        <fullName evidence="1">Uncharacterized protein</fullName>
    </submittedName>
</protein>
<evidence type="ECO:0000313" key="2">
    <source>
        <dbReference type="Proteomes" id="UP000727506"/>
    </source>
</evidence>
<sequence length="67" mass="7126">MACSMDIVDRVDIAAGRVENVSRLMSVVAESLGAGCDEGGAALVACDHLQSICEDMRRIRDDLRTSA</sequence>
<dbReference type="AlphaFoldDB" id="A0A943V1C2"/>
<dbReference type="EMBL" id="JAGZSV010000316">
    <property type="protein sequence ID" value="MBS6941800.1"/>
    <property type="molecule type" value="Genomic_DNA"/>
</dbReference>
<name>A0A943V1C2_9ACTN</name>